<reference evidence="1 2" key="1">
    <citation type="submission" date="2015-12" db="EMBL/GenBank/DDBJ databases">
        <title>The genome of Folsomia candida.</title>
        <authorList>
            <person name="Faddeeva A."/>
            <person name="Derks M.F."/>
            <person name="Anvar Y."/>
            <person name="Smit S."/>
            <person name="Van Straalen N."/>
            <person name="Roelofs D."/>
        </authorList>
    </citation>
    <scope>NUCLEOTIDE SEQUENCE [LARGE SCALE GENOMIC DNA]</scope>
    <source>
        <strain evidence="1 2">VU population</strain>
        <tissue evidence="1">Whole body</tissue>
    </source>
</reference>
<accession>A0A226DTE3</accession>
<comment type="caution">
    <text evidence="1">The sequence shown here is derived from an EMBL/GenBank/DDBJ whole genome shotgun (WGS) entry which is preliminary data.</text>
</comment>
<dbReference type="AlphaFoldDB" id="A0A226DTE3"/>
<evidence type="ECO:0000313" key="1">
    <source>
        <dbReference type="EMBL" id="OXA48775.1"/>
    </source>
</evidence>
<protein>
    <submittedName>
        <fullName evidence="1">Uncharacterized protein</fullName>
    </submittedName>
</protein>
<keyword evidence="2" id="KW-1185">Reference proteome</keyword>
<gene>
    <name evidence="1" type="ORF">Fcan01_16185</name>
</gene>
<dbReference type="Proteomes" id="UP000198287">
    <property type="component" value="Unassembled WGS sequence"/>
</dbReference>
<evidence type="ECO:0000313" key="2">
    <source>
        <dbReference type="Proteomes" id="UP000198287"/>
    </source>
</evidence>
<proteinExistence type="predicted"/>
<name>A0A226DTE3_FOLCA</name>
<sequence length="146" mass="17227">MIIPTKYRSPWETLLDVEGIQVLIPIFLLSDDDKDMIPRIGDIPYRFFYMELLTRLRDIAEQGVEYQRHVKYRRTANRLLEKLLDHMGVDADLNPIKDQPFFDKSSLHNFPIQPVEYDDGDTYGVVGRLSRCGKIALMVQWRILRE</sequence>
<organism evidence="1 2">
    <name type="scientific">Folsomia candida</name>
    <name type="common">Springtail</name>
    <dbReference type="NCBI Taxonomy" id="158441"/>
    <lineage>
        <taxon>Eukaryota</taxon>
        <taxon>Metazoa</taxon>
        <taxon>Ecdysozoa</taxon>
        <taxon>Arthropoda</taxon>
        <taxon>Hexapoda</taxon>
        <taxon>Collembola</taxon>
        <taxon>Entomobryomorpha</taxon>
        <taxon>Isotomoidea</taxon>
        <taxon>Isotomidae</taxon>
        <taxon>Proisotominae</taxon>
        <taxon>Folsomia</taxon>
    </lineage>
</organism>
<dbReference type="EMBL" id="LNIX01000011">
    <property type="protein sequence ID" value="OXA48775.1"/>
    <property type="molecule type" value="Genomic_DNA"/>
</dbReference>